<keyword evidence="10 13" id="KW-1133">Transmembrane helix</keyword>
<name>A0A1W5D5X7_9LECA</name>
<comment type="similarity">
    <text evidence="3 13">Belongs to the PIGM family.</text>
</comment>
<dbReference type="GO" id="GO:0005789">
    <property type="term" value="C:endoplasmic reticulum membrane"/>
    <property type="evidence" value="ECO:0007669"/>
    <property type="project" value="UniProtKB-SubCell"/>
</dbReference>
<feature type="transmembrane region" description="Helical" evidence="13">
    <location>
        <begin position="6"/>
        <end position="27"/>
    </location>
</feature>
<dbReference type="PANTHER" id="PTHR12886">
    <property type="entry name" value="PIG-M MANNOSYLTRANSFERASE"/>
    <property type="match status" value="1"/>
</dbReference>
<evidence type="ECO:0000256" key="13">
    <source>
        <dbReference type="RuleBase" id="RU365064"/>
    </source>
</evidence>
<evidence type="ECO:0000256" key="8">
    <source>
        <dbReference type="ARBA" id="ARBA00022692"/>
    </source>
</evidence>
<comment type="pathway">
    <text evidence="2 13">Glycolipid biosynthesis; glycosylphosphatidylinositol-anchor biosynthesis.</text>
</comment>
<dbReference type="Proteomes" id="UP000192927">
    <property type="component" value="Unassembled WGS sequence"/>
</dbReference>
<keyword evidence="9 13" id="KW-0256">Endoplasmic reticulum</keyword>
<feature type="transmembrane region" description="Helical" evidence="13">
    <location>
        <begin position="163"/>
        <end position="180"/>
    </location>
</feature>
<dbReference type="GO" id="GO:0051751">
    <property type="term" value="F:alpha-1,4-mannosyltransferase activity"/>
    <property type="evidence" value="ECO:0007669"/>
    <property type="project" value="InterPro"/>
</dbReference>
<evidence type="ECO:0000256" key="14">
    <source>
        <dbReference type="SAM" id="MobiDB-lite"/>
    </source>
</evidence>
<evidence type="ECO:0000256" key="11">
    <source>
        <dbReference type="ARBA" id="ARBA00023136"/>
    </source>
</evidence>
<dbReference type="AlphaFoldDB" id="A0A1W5D5X7"/>
<keyword evidence="5 13" id="KW-0337">GPI-anchor biosynthesis</keyword>
<keyword evidence="7 13" id="KW-0808">Transferase</keyword>
<evidence type="ECO:0000313" key="16">
    <source>
        <dbReference type="Proteomes" id="UP000192927"/>
    </source>
</evidence>
<dbReference type="GO" id="GO:1990529">
    <property type="term" value="C:glycosylphosphatidylinositol-mannosyltransferase I complex"/>
    <property type="evidence" value="ECO:0007669"/>
    <property type="project" value="TreeGrafter"/>
</dbReference>
<evidence type="ECO:0000256" key="5">
    <source>
        <dbReference type="ARBA" id="ARBA00022502"/>
    </source>
</evidence>
<dbReference type="InterPro" id="IPR007704">
    <property type="entry name" value="PIG-M"/>
</dbReference>
<reference evidence="16" key="1">
    <citation type="submission" date="2017-03" db="EMBL/GenBank/DDBJ databases">
        <authorList>
            <person name="Sharma R."/>
            <person name="Thines M."/>
        </authorList>
    </citation>
    <scope>NUCLEOTIDE SEQUENCE [LARGE SCALE GENOMIC DNA]</scope>
</reference>
<keyword evidence="16" id="KW-1185">Reference proteome</keyword>
<evidence type="ECO:0000256" key="7">
    <source>
        <dbReference type="ARBA" id="ARBA00022679"/>
    </source>
</evidence>
<evidence type="ECO:0000256" key="2">
    <source>
        <dbReference type="ARBA" id="ARBA00004687"/>
    </source>
</evidence>
<evidence type="ECO:0000256" key="1">
    <source>
        <dbReference type="ARBA" id="ARBA00004477"/>
    </source>
</evidence>
<accession>A0A1W5D5X7</accession>
<feature type="region of interest" description="Disordered" evidence="14">
    <location>
        <begin position="265"/>
        <end position="305"/>
    </location>
</feature>
<keyword evidence="11 13" id="KW-0472">Membrane</keyword>
<evidence type="ECO:0000256" key="10">
    <source>
        <dbReference type="ARBA" id="ARBA00022989"/>
    </source>
</evidence>
<feature type="transmembrane region" description="Helical" evidence="13">
    <location>
        <begin position="200"/>
        <end position="218"/>
    </location>
</feature>
<keyword evidence="6 13" id="KW-0328">Glycosyltransferase</keyword>
<sequence length="463" mass="49895">MSSFFTTPKVFISAILLRTILLFYGLFQDAHSPLKYTDIDYYVFTDAARYVSRGLSPYQRETYRYTPLLAWLLLPTTWGGTAWFSFGKVVFALSDVVAGWLIVLVLRSPAGGGMSTNRALKFASIWLLNPMVATISTRGSSEGLLCIIVVALLWAVMHRRIKLAGVLLGLAVHFKIYPFIYATSIFRQPFQPHHARFESLAFIPQLLLSAVLIPLVLAKRDLPGAMLAQTYAFVAFNKVCTSQRLKRLNKRPIRDAGPIIPHARRATTIPHDQIQRPEPRRPPVPRGGVAGRGEKRAADAAGEGQGLELRGDAAEGEADVVGGVQGAPFVRGGGFFAVEAFEAEVEVREGGREGVRQDGVDGLVGRGFGLGVGAVPFAQVGERDREVAEVGFGAHDVPGAFEDEGADVREDGEVGGGGLRGGGFPEVVDHGGFFAVAAFDCEDACFGEEALDAVEDLAYGGVV</sequence>
<keyword evidence="8 13" id="KW-0812">Transmembrane</keyword>
<dbReference type="Pfam" id="PF05007">
    <property type="entry name" value="Mannosyl_trans"/>
    <property type="match status" value="2"/>
</dbReference>
<proteinExistence type="inferred from homology"/>
<dbReference type="GO" id="GO:0006506">
    <property type="term" value="P:GPI anchor biosynthetic process"/>
    <property type="evidence" value="ECO:0007669"/>
    <property type="project" value="UniProtKB-UniPathway"/>
</dbReference>
<evidence type="ECO:0000256" key="3">
    <source>
        <dbReference type="ARBA" id="ARBA00011071"/>
    </source>
</evidence>
<comment type="function">
    <text evidence="12 13">Mannosyltransferase involved in glycosylphosphatidylinositol-anchor biosynthesis. Transfers the first alpha-1,4-mannose to GlcN-acyl-PI during GPI precursor assembly. Required for cell wall integrity.</text>
</comment>
<evidence type="ECO:0000256" key="4">
    <source>
        <dbReference type="ARBA" id="ARBA00013797"/>
    </source>
</evidence>
<dbReference type="EC" id="2.4.1.-" evidence="13"/>
<feature type="transmembrane region" description="Helical" evidence="13">
    <location>
        <begin position="141"/>
        <end position="156"/>
    </location>
</feature>
<dbReference type="PANTHER" id="PTHR12886:SF0">
    <property type="entry name" value="GPI MANNOSYLTRANSFERASE 1"/>
    <property type="match status" value="1"/>
</dbReference>
<evidence type="ECO:0000256" key="9">
    <source>
        <dbReference type="ARBA" id="ARBA00022824"/>
    </source>
</evidence>
<protein>
    <recommendedName>
        <fullName evidence="4 13">GPI mannosyltransferase 1</fullName>
        <ecNumber evidence="13">2.4.1.-</ecNumber>
    </recommendedName>
    <alternativeName>
        <fullName evidence="13">GPI mannosyltransferase I</fullName>
    </alternativeName>
</protein>
<dbReference type="UniPathway" id="UPA00196"/>
<organism evidence="15 16">
    <name type="scientific">Lasallia pustulata</name>
    <dbReference type="NCBI Taxonomy" id="136370"/>
    <lineage>
        <taxon>Eukaryota</taxon>
        <taxon>Fungi</taxon>
        <taxon>Dikarya</taxon>
        <taxon>Ascomycota</taxon>
        <taxon>Pezizomycotina</taxon>
        <taxon>Lecanoromycetes</taxon>
        <taxon>OSLEUM clade</taxon>
        <taxon>Umbilicariomycetidae</taxon>
        <taxon>Umbilicariales</taxon>
        <taxon>Umbilicariaceae</taxon>
        <taxon>Lasallia</taxon>
    </lineage>
</organism>
<dbReference type="EMBL" id="FWEW01002512">
    <property type="protein sequence ID" value="SLM38523.1"/>
    <property type="molecule type" value="Genomic_DNA"/>
</dbReference>
<feature type="transmembrane region" description="Helical" evidence="13">
    <location>
        <begin position="65"/>
        <end position="83"/>
    </location>
</feature>
<comment type="caution">
    <text evidence="13">Lacks conserved residue(s) required for the propagation of feature annotation.</text>
</comment>
<dbReference type="GO" id="GO:0004376">
    <property type="term" value="F:GPI mannosyltransferase activity"/>
    <property type="evidence" value="ECO:0007669"/>
    <property type="project" value="InterPro"/>
</dbReference>
<comment type="subcellular location">
    <subcellularLocation>
        <location evidence="1 13">Endoplasmic reticulum membrane</location>
        <topology evidence="1 13">Multi-pass membrane protein</topology>
    </subcellularLocation>
</comment>
<evidence type="ECO:0000313" key="15">
    <source>
        <dbReference type="EMBL" id="SLM38523.1"/>
    </source>
</evidence>
<evidence type="ECO:0000256" key="12">
    <source>
        <dbReference type="ARBA" id="ARBA00025399"/>
    </source>
</evidence>
<evidence type="ECO:0000256" key="6">
    <source>
        <dbReference type="ARBA" id="ARBA00022676"/>
    </source>
</evidence>